<organism evidence="26 27">
    <name type="scientific">Anser cygnoides</name>
    <name type="common">Swan goose</name>
    <dbReference type="NCBI Taxonomy" id="8845"/>
    <lineage>
        <taxon>Eukaryota</taxon>
        <taxon>Metazoa</taxon>
        <taxon>Chordata</taxon>
        <taxon>Craniata</taxon>
        <taxon>Vertebrata</taxon>
        <taxon>Euteleostomi</taxon>
        <taxon>Archelosauria</taxon>
        <taxon>Archosauria</taxon>
        <taxon>Dinosauria</taxon>
        <taxon>Saurischia</taxon>
        <taxon>Theropoda</taxon>
        <taxon>Coelurosauria</taxon>
        <taxon>Aves</taxon>
        <taxon>Neognathae</taxon>
        <taxon>Galloanserae</taxon>
        <taxon>Anseriformes</taxon>
        <taxon>Anatidae</taxon>
        <taxon>Anserinae</taxon>
        <taxon>Anser</taxon>
    </lineage>
</organism>
<evidence type="ECO:0000256" key="21">
    <source>
        <dbReference type="RuleBase" id="RU003808"/>
    </source>
</evidence>
<feature type="transmembrane region" description="Helical" evidence="24">
    <location>
        <begin position="1483"/>
        <end position="1506"/>
    </location>
</feature>
<dbReference type="InterPro" id="IPR014873">
    <property type="entry name" value="VDCC_a1su_IQ"/>
</dbReference>
<protein>
    <recommendedName>
        <fullName evidence="21">Voltage-dependent N-type calcium channel subunit alpha</fullName>
    </recommendedName>
</protein>
<dbReference type="GO" id="GO:0007268">
    <property type="term" value="P:chemical synaptic transmission"/>
    <property type="evidence" value="ECO:0007669"/>
    <property type="project" value="TreeGrafter"/>
</dbReference>
<dbReference type="FunFam" id="1.20.120.350:FF:000001">
    <property type="entry name" value="Voltage-dependent L-type calcium channel subunit alpha"/>
    <property type="match status" value="1"/>
</dbReference>
<dbReference type="InterPro" id="IPR027359">
    <property type="entry name" value="Volt_channel_dom_sf"/>
</dbReference>
<dbReference type="GO" id="GO:0045202">
    <property type="term" value="C:synapse"/>
    <property type="evidence" value="ECO:0007669"/>
    <property type="project" value="GOC"/>
</dbReference>
<dbReference type="Gene3D" id="1.10.287.70">
    <property type="match status" value="4"/>
</dbReference>
<feature type="transmembrane region" description="Helical" evidence="24">
    <location>
        <begin position="126"/>
        <end position="146"/>
    </location>
</feature>
<name>A0A8B9EG17_ANSCY</name>
<comment type="catalytic activity">
    <reaction evidence="18">
        <text>Ca(2+)(in) = Ca(2+)(out)</text>
        <dbReference type="Rhea" id="RHEA:29671"/>
        <dbReference type="ChEBI" id="CHEBI:29108"/>
    </reaction>
</comment>
<keyword evidence="5 21" id="KW-0109">Calcium transport</keyword>
<evidence type="ECO:0000313" key="26">
    <source>
        <dbReference type="Ensembl" id="ENSACDP00005021540.1"/>
    </source>
</evidence>
<feature type="compositionally biased region" description="Basic residues" evidence="23">
    <location>
        <begin position="2025"/>
        <end position="2039"/>
    </location>
</feature>
<feature type="compositionally biased region" description="Polar residues" evidence="23">
    <location>
        <begin position="2127"/>
        <end position="2143"/>
    </location>
</feature>
<feature type="binding site" evidence="20">
    <location>
        <position position="1343"/>
    </location>
    <ligand>
        <name>Ca(2+)</name>
        <dbReference type="ChEBI" id="CHEBI:29108"/>
    </ligand>
</feature>
<feature type="compositionally biased region" description="Basic and acidic residues" evidence="23">
    <location>
        <begin position="949"/>
        <end position="966"/>
    </location>
</feature>
<feature type="compositionally biased region" description="Low complexity" evidence="23">
    <location>
        <begin position="23"/>
        <end position="35"/>
    </location>
</feature>
<dbReference type="InterPro" id="IPR050599">
    <property type="entry name" value="VDCC_alpha-1_subunit"/>
</dbReference>
<dbReference type="GO" id="GO:0046872">
    <property type="term" value="F:metal ion binding"/>
    <property type="evidence" value="ECO:0007669"/>
    <property type="project" value="UniProtKB-KW"/>
</dbReference>
<dbReference type="FunFam" id="1.20.120.350:FF:000013">
    <property type="entry name" value="Voltage-dependent N-type calcium channel subunit alpha"/>
    <property type="match status" value="1"/>
</dbReference>
<keyword evidence="11 21" id="KW-0851">Voltage-gated channel</keyword>
<feature type="compositionally biased region" description="Basic and acidic residues" evidence="23">
    <location>
        <begin position="981"/>
        <end position="1006"/>
    </location>
</feature>
<keyword evidence="22" id="KW-0175">Coiled coil</keyword>
<reference evidence="26" key="2">
    <citation type="submission" date="2025-09" db="UniProtKB">
        <authorList>
            <consortium name="Ensembl"/>
        </authorList>
    </citation>
    <scope>IDENTIFICATION</scope>
</reference>
<feature type="transmembrane region" description="Helical" evidence="24">
    <location>
        <begin position="661"/>
        <end position="683"/>
    </location>
</feature>
<evidence type="ECO:0000256" key="15">
    <source>
        <dbReference type="ARBA" id="ARBA00023157"/>
    </source>
</evidence>
<dbReference type="Pfam" id="PF08763">
    <property type="entry name" value="Ca_chan_IQ"/>
    <property type="match status" value="1"/>
</dbReference>
<proteinExistence type="inferred from homology"/>
<dbReference type="GO" id="GO:0005891">
    <property type="term" value="C:voltage-gated calcium channel complex"/>
    <property type="evidence" value="ECO:0007669"/>
    <property type="project" value="InterPro"/>
</dbReference>
<evidence type="ECO:0000256" key="19">
    <source>
        <dbReference type="ARBA" id="ARBA00049617"/>
    </source>
</evidence>
<dbReference type="PRINTS" id="PR01631">
    <property type="entry name" value="NVDCCALPHA1"/>
</dbReference>
<dbReference type="PANTHER" id="PTHR45628:SF6">
    <property type="entry name" value="VOLTAGE-DEPENDENT N-TYPE CALCIUM CHANNEL SUBUNIT ALPHA-1B"/>
    <property type="match status" value="1"/>
</dbReference>
<accession>A0A8B9EG17</accession>
<evidence type="ECO:0000256" key="9">
    <source>
        <dbReference type="ARBA" id="ARBA00022737"/>
    </source>
</evidence>
<keyword evidence="7 24" id="KW-0812">Transmembrane</keyword>
<dbReference type="InterPro" id="IPR031649">
    <property type="entry name" value="GPHH_dom"/>
</dbReference>
<dbReference type="InterPro" id="IPR005447">
    <property type="entry name" value="VDCC_N_a1su"/>
</dbReference>
<feature type="compositionally biased region" description="Basic and acidic residues" evidence="23">
    <location>
        <begin position="900"/>
        <end position="909"/>
    </location>
</feature>
<feature type="transmembrane region" description="Helical" evidence="24">
    <location>
        <begin position="458"/>
        <end position="478"/>
    </location>
</feature>
<keyword evidence="9" id="KW-0677">Repeat</keyword>
<evidence type="ECO:0000256" key="16">
    <source>
        <dbReference type="ARBA" id="ARBA00023180"/>
    </source>
</evidence>
<dbReference type="Gene3D" id="1.20.120.350">
    <property type="entry name" value="Voltage-gated potassium channels. Chain C"/>
    <property type="match status" value="4"/>
</dbReference>
<comment type="similarity">
    <text evidence="2">Belongs to the calcium channel alpha-1 subunit (TC 1.A.1.11) family. CACNA1B subfamily.</text>
</comment>
<evidence type="ECO:0000256" key="17">
    <source>
        <dbReference type="ARBA" id="ARBA00023303"/>
    </source>
</evidence>
<evidence type="ECO:0000256" key="7">
    <source>
        <dbReference type="ARBA" id="ARBA00022692"/>
    </source>
</evidence>
<evidence type="ECO:0000256" key="24">
    <source>
        <dbReference type="SAM" id="Phobius"/>
    </source>
</evidence>
<feature type="transmembrane region" description="Helical" evidence="24">
    <location>
        <begin position="158"/>
        <end position="178"/>
    </location>
</feature>
<feature type="transmembrane region" description="Helical" evidence="24">
    <location>
        <begin position="484"/>
        <end position="501"/>
    </location>
</feature>
<dbReference type="PANTHER" id="PTHR45628">
    <property type="entry name" value="VOLTAGE-DEPENDENT CALCIUM CHANNEL TYPE A SUBUNIT ALPHA-1"/>
    <property type="match status" value="1"/>
</dbReference>
<feature type="transmembrane region" description="Helical" evidence="24">
    <location>
        <begin position="1260"/>
        <end position="1282"/>
    </location>
</feature>
<feature type="compositionally biased region" description="Basic and acidic residues" evidence="23">
    <location>
        <begin position="2063"/>
        <end position="2079"/>
    </location>
</feature>
<feature type="transmembrane region" description="Helical" evidence="24">
    <location>
        <begin position="1453"/>
        <end position="1471"/>
    </location>
</feature>
<evidence type="ECO:0000256" key="3">
    <source>
        <dbReference type="ARBA" id="ARBA00022448"/>
    </source>
</evidence>
<feature type="domain" description="Voltage-dependent calcium channel alpha-1 subunit IQ" evidence="25">
    <location>
        <begin position="1827"/>
        <end position="1861"/>
    </location>
</feature>
<reference evidence="26" key="1">
    <citation type="submission" date="2025-08" db="UniProtKB">
        <authorList>
            <consortium name="Ensembl"/>
        </authorList>
    </citation>
    <scope>IDENTIFICATION</scope>
</reference>
<feature type="region of interest" description="Disordered" evidence="23">
    <location>
        <begin position="788"/>
        <end position="1006"/>
    </location>
</feature>
<dbReference type="Ensembl" id="ENSACDT00005025751.1">
    <property type="protein sequence ID" value="ENSACDP00005021540.1"/>
    <property type="gene ID" value="ENSACDG00005011582.1"/>
</dbReference>
<feature type="binding site" evidence="20">
    <location>
        <position position="303"/>
    </location>
    <ligand>
        <name>Ca(2+)</name>
        <dbReference type="ChEBI" id="CHEBI:29108"/>
    </ligand>
</feature>
<evidence type="ECO:0000313" key="27">
    <source>
        <dbReference type="Proteomes" id="UP000694521"/>
    </source>
</evidence>
<evidence type="ECO:0000256" key="10">
    <source>
        <dbReference type="ARBA" id="ARBA00022837"/>
    </source>
</evidence>
<evidence type="ECO:0000256" key="18">
    <source>
        <dbReference type="ARBA" id="ARBA00036634"/>
    </source>
</evidence>
<evidence type="ECO:0000256" key="23">
    <source>
        <dbReference type="SAM" id="MobiDB-lite"/>
    </source>
</evidence>
<comment type="subcellular location">
    <subcellularLocation>
        <location evidence="1 21">Membrane</location>
        <topology evidence="1 21">Multi-pass membrane protein</topology>
    </subcellularLocation>
</comment>
<dbReference type="InterPro" id="IPR005821">
    <property type="entry name" value="Ion_trans_dom"/>
</dbReference>
<evidence type="ECO:0000256" key="12">
    <source>
        <dbReference type="ARBA" id="ARBA00022989"/>
    </source>
</evidence>
<feature type="transmembrane region" description="Helical" evidence="24">
    <location>
        <begin position="1518"/>
        <end position="1545"/>
    </location>
</feature>
<evidence type="ECO:0000256" key="2">
    <source>
        <dbReference type="ARBA" id="ARBA00005685"/>
    </source>
</evidence>
<sequence>MARFGDDLPTRYGGGGPAGAGRGSSRQGGPQAGQRMYKQSMAQRARTMALYNPIPVKQNCFTVNRSLFIFSEDNVIRKYAKRITEWPYPFWEATIIANCIVLALEQHLPDGDKTPMSERLDDTEPYFIGIFCFEAGIKIIALGFVFHKGSYLRNGWNVMDFVVVLTGILATAGTDFDLRTLRAVRVLRPLKLVSGIPSLQVVLKSIMKAMVPLLQIGLLLFFAIVMFAIIGLEFYMGKFHKTCFSNETGDEVGDFPCGEEPPARQCEIGTTCREYWQGPNYGITNFDNILFAVLTVFQCITMEGWTDILYNTNDAAGNTWNWLYFIPLIIIGSFFMLNLVLGVLSGEFAKERERVENRRAFLKLRRQQQIERELNGYLEWIFKAEEVMLAEEDKNAEEKSPLDGRSFCCAVFLPQHTRGSPFARASLKSGKNESSSYFRRKEKMFRFFIRRMVKAQSFYWIVLCVVALNTLCVAMVHYDQPEKLTTALYFAEFVFLGLFLTEMSLKMYGLGPRNYFHSSFNCFDFGVIVGSIFEVIWAAVKPGTSFGISVLRALRLLRIFKVTKYWNSLRNLVVSLLNSMKSIISLLFLLFLFIVVFALLGMQLFGGQFNFQDETPTTNFDTFPAAILTVFQILTGEDWNAVMYHGIESQGGVHSGMFSSIYFIVLTLFGNYTLLNVFLAIAVDNLANAQELTKDEEEMEEATNQKLALQKAKEVAEVSPMSAANISIAAKQQNSSKSKSVWEQRTSQIRMHNFRASCEALYNELDPEERVRYATTLHIRPDMKTHLDRPLVVEPRGEGRNNISKLSPGDVQEVEQSKVSSADGAEAPRKHHRHRDKDKLGEQEKCDVTKEENGESGTNSKEERHRQHRSRSKEVEGCSKEGKSDRTRGQEGGKRHHRRGSVEEGAEKEHRRHRTHRHSAERQGKEGNGTINGARGERRSRHRGGSRSGNREGEPCSKGENGEEPHRRHRFRNRALSTYDSVEKENGEKEGEAGEKEHRNHQPKENQCEIEASGSVSVPVHTLPSTYLQKVPEQPEDADNQKNVTRMIQPPLDKTTTVNIPVTITAPPGETTVIPMNNVEFESKTEEKKDVDDLTKNGPKPILPYSSMFILSPTNPIRRLFHYIVNLRYFEMVILIVIALSSIALAAEDPVQAESPRNDALKYLDYIFTGVFTFEMVIKMIDLGLLLHPGSYFRDLWNILDFIVVSGALVAFAFSGTKGKDINTIKSLRVLRVLRPLKTIKRLPKLKAVFDCVVNSLKNVLNILIVYMLFMFIFAVIAVQLFKGRFFYCTDESKELEKDCRGQYLDYEKNEVEAQPREWKKYEFHYDNVLWALLTLFTVSTGEGWPTVLKHSVDATYEEQGPSPGYRMEMSIFYVVYFVVFPFFFVNIFVALIIITFQEQGDKVMSECSLEKNERACIDFAISAKPLTRYMPQNKQSFQYKMWKFVVSPPFEYFIMVMIALNTIVLMMKFYDAPEAYEEMLKCLNIVFTSMFSMECVLKIIAFGVLNYFRDAWNVFDFVTVLGSITDILVTEIAVSTDNFINLSFLRLFRAARLIKLLRQGYTIRILLWTFVQSFKALPYVCLLIAMLFFIYAIIGMQVFGNIALDDETSINRHNNFRTFLQALMLLFRSATGEAWHEIMLSCLSSRACDPLSGLTKNECGSDFAYFYFVSFIFLCSFLMLNLFVAVIMDNFEYLTRDSSILGPHHLDEFVRVWAEYDPAACCRIHYKDMYNLLRVIAPPLGLGKKCPHRVAYKRLVRMNMPISPEDLTVHFTSTLMALIRTALEIKLATGGVKQHQCDAELRKEISLVWPNLSQKTLDLLVPPHKPDEMTVGKVYAALMIFDFYKQNKNSREQVHQPPGGLCQPGPVSLFHPLKATLEQTQPAAFSNAKAFLRQKSSASLNNGGTLPPPEGGIKESSSWGTQRTQDMFYETRTPAFERGHSEEIPIERVVEMREISPTLTNGEHQPGLESQGRAASMPRLAAETQPIPDTSPMKRSISTLTPQRPHAMHLYEYSLERMPTDQVHHHHHHRCHRRKEKKQKSLDRSPHQMADGEAVAQSGESSSKDKKQERGRSQERKQHSSSSSEKQRFYSCDRYGSRDRSQPKSADQSRPTSPNGGPEQGPHRQGSGSVNGSPLLSTSGASTPCRGRRQLPQTPLTPRPSITYKTANSSPVHFTTSPGGLPPFSPGRLSRGLSEHNALLRGDQQPPPAAVARIGSDPYLGHRDAADSPCGAAPEDTLTFEEAVATNSGRSSRTSYVSSLTSQSHQARRVPNGYHYTLGLNTGPGTGARGRSYYHEADEDDWC</sequence>
<feature type="region of interest" description="Disordered" evidence="23">
    <location>
        <begin position="1899"/>
        <end position="1922"/>
    </location>
</feature>
<dbReference type="FunFam" id="1.10.287.70:FF:000025">
    <property type="entry name" value="Voltage-dependent R-type calcium channel subunit alpha"/>
    <property type="match status" value="1"/>
</dbReference>
<keyword evidence="17" id="KW-0407">Ion channel</keyword>
<keyword evidence="15" id="KW-1015">Disulfide bond</keyword>
<feature type="compositionally biased region" description="Polar residues" evidence="23">
    <location>
        <begin position="2164"/>
        <end position="2179"/>
    </location>
</feature>
<evidence type="ECO:0000256" key="20">
    <source>
        <dbReference type="PIRSR" id="PIRSR602077-1"/>
    </source>
</evidence>
<keyword evidence="14 24" id="KW-0472">Membrane</keyword>
<keyword evidence="12 24" id="KW-1133">Transmembrane helix</keyword>
<feature type="transmembrane region" description="Helical" evidence="24">
    <location>
        <begin position="1166"/>
        <end position="1187"/>
    </location>
</feature>
<keyword evidence="16" id="KW-0325">Glycoprotein</keyword>
<feature type="region of interest" description="Disordered" evidence="23">
    <location>
        <begin position="1"/>
        <end position="37"/>
    </location>
</feature>
<feature type="compositionally biased region" description="Polar residues" evidence="23">
    <location>
        <begin position="2104"/>
        <end position="2116"/>
    </location>
</feature>
<evidence type="ECO:0000256" key="1">
    <source>
        <dbReference type="ARBA" id="ARBA00004141"/>
    </source>
</evidence>
<keyword evidence="3" id="KW-0813">Transport</keyword>
<feature type="compositionally biased region" description="Basic and acidic residues" evidence="23">
    <location>
        <begin position="788"/>
        <end position="799"/>
    </location>
</feature>
<feature type="compositionally biased region" description="Basic and acidic residues" evidence="23">
    <location>
        <begin position="837"/>
        <end position="853"/>
    </location>
</feature>
<feature type="compositionally biased region" description="Gly residues" evidence="23">
    <location>
        <begin position="12"/>
        <end position="22"/>
    </location>
</feature>
<feature type="transmembrane region" description="Helical" evidence="24">
    <location>
        <begin position="1372"/>
        <end position="1397"/>
    </location>
</feature>
<dbReference type="Gene3D" id="6.10.250.2500">
    <property type="match status" value="1"/>
</dbReference>
<feature type="transmembrane region" description="Helical" evidence="24">
    <location>
        <begin position="289"/>
        <end position="310"/>
    </location>
</feature>
<comment type="function">
    <text evidence="19">Voltage-sensitive calcium channels (VSCC) mediate the entry of calcium ions into excitable cells and are also involved in a variety of calcium-dependent processes, including muscle contraction, hormone or neurotransmitter release, gene expression, cell motility, cell division and cell death. This alpha-1B subunit gives rise to N-type calcium currents. N-type calcium channels belong to the 'high-voltage activated' (HVA) group. They are involved in pain signaling. Calcium channels containing alpha-1B subunit may play a role in directed migration of immature neurons. Mediates Ca(2+) release probability at hippocampal neuronal soma and synaptic terminals.</text>
</comment>
<dbReference type="GO" id="GO:0008331">
    <property type="term" value="F:high voltage-gated calcium channel activity"/>
    <property type="evidence" value="ECO:0007669"/>
    <property type="project" value="TreeGrafter"/>
</dbReference>
<feature type="transmembrane region" description="Helical" evidence="24">
    <location>
        <begin position="1199"/>
        <end position="1217"/>
    </location>
</feature>
<dbReference type="Pfam" id="PF00520">
    <property type="entry name" value="Ion_trans"/>
    <property type="match status" value="4"/>
</dbReference>
<feature type="transmembrane region" description="Helical" evidence="24">
    <location>
        <begin position="1665"/>
        <end position="1689"/>
    </location>
</feature>
<keyword evidence="27" id="KW-1185">Reference proteome</keyword>
<feature type="compositionally biased region" description="Basic and acidic residues" evidence="23">
    <location>
        <begin position="872"/>
        <end position="893"/>
    </location>
</feature>
<evidence type="ECO:0000256" key="8">
    <source>
        <dbReference type="ARBA" id="ARBA00022723"/>
    </source>
</evidence>
<dbReference type="SUPFAM" id="SSF81324">
    <property type="entry name" value="Voltage-gated potassium channels"/>
    <property type="match status" value="4"/>
</dbReference>
<dbReference type="Pfam" id="PF16905">
    <property type="entry name" value="GPHH"/>
    <property type="match status" value="1"/>
</dbReference>
<keyword evidence="10 20" id="KW-0106">Calcium</keyword>
<dbReference type="Proteomes" id="UP000694521">
    <property type="component" value="Unplaced"/>
</dbReference>
<dbReference type="FunFam" id="1.20.120.350:FF:000011">
    <property type="entry name" value="Voltage-dependent N-type calcium channel subunit alpha"/>
    <property type="match status" value="1"/>
</dbReference>
<feature type="transmembrane region" description="Helical" evidence="24">
    <location>
        <begin position="1127"/>
        <end position="1146"/>
    </location>
</feature>
<dbReference type="InterPro" id="IPR002077">
    <property type="entry name" value="VDCCAlpha1"/>
</dbReference>
<evidence type="ECO:0000256" key="13">
    <source>
        <dbReference type="ARBA" id="ARBA00023065"/>
    </source>
</evidence>
<feature type="coiled-coil region" evidence="22">
    <location>
        <begin position="692"/>
        <end position="719"/>
    </location>
</feature>
<feature type="binding site" evidence="20">
    <location>
        <position position="637"/>
    </location>
    <ligand>
        <name>Ca(2+)</name>
        <dbReference type="ChEBI" id="CHEBI:29108"/>
    </ligand>
</feature>
<dbReference type="GO" id="GO:0043025">
    <property type="term" value="C:neuronal cell body"/>
    <property type="evidence" value="ECO:0007669"/>
    <property type="project" value="TreeGrafter"/>
</dbReference>
<evidence type="ECO:0000256" key="5">
    <source>
        <dbReference type="ARBA" id="ARBA00022568"/>
    </source>
</evidence>
<evidence type="ECO:0000256" key="4">
    <source>
        <dbReference type="ARBA" id="ARBA00022553"/>
    </source>
</evidence>
<feature type="transmembrane region" description="Helical" evidence="24">
    <location>
        <begin position="1566"/>
        <end position="1595"/>
    </location>
</feature>
<keyword evidence="4" id="KW-0597">Phosphoprotein</keyword>
<feature type="transmembrane region" description="Helical" evidence="24">
    <location>
        <begin position="322"/>
        <end position="344"/>
    </location>
</feature>
<evidence type="ECO:0000256" key="11">
    <source>
        <dbReference type="ARBA" id="ARBA00022882"/>
    </source>
</evidence>
<feature type="region of interest" description="Disordered" evidence="23">
    <location>
        <begin position="2021"/>
        <end position="2234"/>
    </location>
</feature>
<keyword evidence="8 20" id="KW-0479">Metal-binding</keyword>
<feature type="transmembrane region" description="Helical" evidence="24">
    <location>
        <begin position="213"/>
        <end position="235"/>
    </location>
</feature>
<feature type="region of interest" description="Disordered" evidence="23">
    <location>
        <begin position="1959"/>
        <end position="1999"/>
    </location>
</feature>
<dbReference type="GO" id="GO:0098703">
    <property type="term" value="P:calcium ion import across plasma membrane"/>
    <property type="evidence" value="ECO:0007669"/>
    <property type="project" value="TreeGrafter"/>
</dbReference>
<dbReference type="SMART" id="SM01062">
    <property type="entry name" value="Ca_chan_IQ"/>
    <property type="match status" value="1"/>
</dbReference>
<dbReference type="Gene3D" id="6.10.250.2180">
    <property type="match status" value="1"/>
</dbReference>
<feature type="region of interest" description="Disordered" evidence="23">
    <location>
        <begin position="2275"/>
        <end position="2304"/>
    </location>
</feature>
<dbReference type="FunFam" id="1.10.238.10:FF:000063">
    <property type="entry name" value="Voltage-dependent N-type calcium channel subunit alpha"/>
    <property type="match status" value="1"/>
</dbReference>
<feature type="transmembrane region" description="Helical" evidence="24">
    <location>
        <begin position="583"/>
        <end position="605"/>
    </location>
</feature>
<dbReference type="FunFam" id="1.10.287.70:FF:000023">
    <property type="entry name" value="Voltage-dependent R-type calcium channel subunit alpha"/>
    <property type="match status" value="1"/>
</dbReference>
<evidence type="ECO:0000259" key="25">
    <source>
        <dbReference type="SMART" id="SM01062"/>
    </source>
</evidence>
<keyword evidence="6 21" id="KW-0107">Calcium channel</keyword>
<dbReference type="PRINTS" id="PR00167">
    <property type="entry name" value="CACHANNEL"/>
</dbReference>
<evidence type="ECO:0000256" key="22">
    <source>
        <dbReference type="SAM" id="Coils"/>
    </source>
</evidence>
<keyword evidence="13" id="KW-0406">Ion transport</keyword>
<dbReference type="FunFam" id="1.20.120.350:FF:000015">
    <property type="entry name" value="Voltage-dependent N-type calcium channel subunit alpha"/>
    <property type="match status" value="1"/>
</dbReference>
<evidence type="ECO:0000256" key="14">
    <source>
        <dbReference type="ARBA" id="ARBA00023136"/>
    </source>
</evidence>
<evidence type="ECO:0000256" key="6">
    <source>
        <dbReference type="ARBA" id="ARBA00022673"/>
    </source>
</evidence>